<keyword evidence="3" id="KW-0540">Nuclease</keyword>
<accession>A0A4P6P475</accession>
<dbReference type="InterPro" id="IPR012933">
    <property type="entry name" value="HicA_mRNA_interferase"/>
</dbReference>
<keyword evidence="10" id="KW-1185">Reference proteome</keyword>
<feature type="region of interest" description="Disordered" evidence="8">
    <location>
        <begin position="25"/>
        <end position="60"/>
    </location>
</feature>
<organism evidence="9 10">
    <name type="scientific">Litorilituus sediminis</name>
    <dbReference type="NCBI Taxonomy" id="718192"/>
    <lineage>
        <taxon>Bacteria</taxon>
        <taxon>Pseudomonadati</taxon>
        <taxon>Pseudomonadota</taxon>
        <taxon>Gammaproteobacteria</taxon>
        <taxon>Alteromonadales</taxon>
        <taxon>Colwelliaceae</taxon>
        <taxon>Litorilituus</taxon>
    </lineage>
</organism>
<evidence type="ECO:0000256" key="5">
    <source>
        <dbReference type="ARBA" id="ARBA00022801"/>
    </source>
</evidence>
<dbReference type="EMBL" id="CP034759">
    <property type="protein sequence ID" value="QBG34859.1"/>
    <property type="molecule type" value="Genomic_DNA"/>
</dbReference>
<comment type="similarity">
    <text evidence="1">Belongs to the HicA mRNA interferase family.</text>
</comment>
<evidence type="ECO:0000256" key="7">
    <source>
        <dbReference type="ARBA" id="ARBA00023016"/>
    </source>
</evidence>
<name>A0A4P6P475_9GAMM</name>
<keyword evidence="7" id="KW-0346">Stress response</keyword>
<sequence length="60" mass="6585">MKSKDLITILKEAGCTLVRQGKGSHQTWESPITGKRFTVPHPKKSLPKGTLKSILRDAGL</sequence>
<evidence type="ECO:0000256" key="2">
    <source>
        <dbReference type="ARBA" id="ARBA00022649"/>
    </source>
</evidence>
<dbReference type="OrthoDB" id="9811409at2"/>
<proteinExistence type="inferred from homology"/>
<keyword evidence="5" id="KW-0378">Hydrolase</keyword>
<dbReference type="AlphaFoldDB" id="A0A4P6P475"/>
<dbReference type="GO" id="GO:0016787">
    <property type="term" value="F:hydrolase activity"/>
    <property type="evidence" value="ECO:0007669"/>
    <property type="project" value="UniProtKB-KW"/>
</dbReference>
<dbReference type="KEGG" id="lsd:EMK97_03435"/>
<reference evidence="9 10" key="1">
    <citation type="submission" date="2018-12" db="EMBL/GenBank/DDBJ databases">
        <title>Complete genome of Litorilituus sediminis.</title>
        <authorList>
            <person name="Liu A."/>
            <person name="Rong J."/>
        </authorList>
    </citation>
    <scope>NUCLEOTIDE SEQUENCE [LARGE SCALE GENOMIC DNA]</scope>
    <source>
        <strain evidence="9 10">JCM 17549</strain>
    </source>
</reference>
<dbReference type="Pfam" id="PF07927">
    <property type="entry name" value="HicA_toxin"/>
    <property type="match status" value="1"/>
</dbReference>
<dbReference type="GO" id="GO:0003729">
    <property type="term" value="F:mRNA binding"/>
    <property type="evidence" value="ECO:0007669"/>
    <property type="project" value="InterPro"/>
</dbReference>
<dbReference type="Gene3D" id="3.30.920.30">
    <property type="entry name" value="Hypothetical protein"/>
    <property type="match status" value="1"/>
</dbReference>
<keyword evidence="4" id="KW-0255">Endonuclease</keyword>
<dbReference type="RefSeq" id="WP_130599464.1">
    <property type="nucleotide sequence ID" value="NZ_CP034759.1"/>
</dbReference>
<evidence type="ECO:0000256" key="3">
    <source>
        <dbReference type="ARBA" id="ARBA00022722"/>
    </source>
</evidence>
<dbReference type="Proteomes" id="UP000290244">
    <property type="component" value="Chromosome"/>
</dbReference>
<evidence type="ECO:0000313" key="9">
    <source>
        <dbReference type="EMBL" id="QBG34859.1"/>
    </source>
</evidence>
<evidence type="ECO:0000313" key="10">
    <source>
        <dbReference type="Proteomes" id="UP000290244"/>
    </source>
</evidence>
<dbReference type="InterPro" id="IPR038570">
    <property type="entry name" value="HicA_sf"/>
</dbReference>
<dbReference type="SUPFAM" id="SSF54786">
    <property type="entry name" value="YcfA/nrd intein domain"/>
    <property type="match status" value="1"/>
</dbReference>
<evidence type="ECO:0000256" key="4">
    <source>
        <dbReference type="ARBA" id="ARBA00022759"/>
    </source>
</evidence>
<keyword evidence="6" id="KW-0694">RNA-binding</keyword>
<evidence type="ECO:0000256" key="1">
    <source>
        <dbReference type="ARBA" id="ARBA00006620"/>
    </source>
</evidence>
<gene>
    <name evidence="9" type="ORF">EMK97_03435</name>
</gene>
<evidence type="ECO:0000256" key="6">
    <source>
        <dbReference type="ARBA" id="ARBA00022884"/>
    </source>
</evidence>
<evidence type="ECO:0000256" key="8">
    <source>
        <dbReference type="SAM" id="MobiDB-lite"/>
    </source>
</evidence>
<keyword evidence="2" id="KW-1277">Toxin-antitoxin system</keyword>
<dbReference type="GO" id="GO:0004519">
    <property type="term" value="F:endonuclease activity"/>
    <property type="evidence" value="ECO:0007669"/>
    <property type="project" value="UniProtKB-KW"/>
</dbReference>
<protein>
    <submittedName>
        <fullName evidence="9">Type II toxin-antitoxin system HicA family toxin</fullName>
    </submittedName>
</protein>